<protein>
    <submittedName>
        <fullName evidence="1">Uncharacterized protein</fullName>
    </submittedName>
</protein>
<accession>A0A0F9T084</accession>
<name>A0A0F9T084_9ZZZZ</name>
<gene>
    <name evidence="1" type="ORF">LCGC14_0388220</name>
</gene>
<evidence type="ECO:0000313" key="1">
    <source>
        <dbReference type="EMBL" id="KKN74620.1"/>
    </source>
</evidence>
<reference evidence="1" key="1">
    <citation type="journal article" date="2015" name="Nature">
        <title>Complex archaea that bridge the gap between prokaryotes and eukaryotes.</title>
        <authorList>
            <person name="Spang A."/>
            <person name="Saw J.H."/>
            <person name="Jorgensen S.L."/>
            <person name="Zaremba-Niedzwiedzka K."/>
            <person name="Martijn J."/>
            <person name="Lind A.E."/>
            <person name="van Eijk R."/>
            <person name="Schleper C."/>
            <person name="Guy L."/>
            <person name="Ettema T.J."/>
        </authorList>
    </citation>
    <scope>NUCLEOTIDE SEQUENCE</scope>
</reference>
<organism evidence="1">
    <name type="scientific">marine sediment metagenome</name>
    <dbReference type="NCBI Taxonomy" id="412755"/>
    <lineage>
        <taxon>unclassified sequences</taxon>
        <taxon>metagenomes</taxon>
        <taxon>ecological metagenomes</taxon>
    </lineage>
</organism>
<comment type="caution">
    <text evidence="1">The sequence shown here is derived from an EMBL/GenBank/DDBJ whole genome shotgun (WGS) entry which is preliminary data.</text>
</comment>
<proteinExistence type="predicted"/>
<sequence>MKEETCTECDGEGLMWDFDESLIDEIGGYYPIGTPCKKCN</sequence>
<dbReference type="AlphaFoldDB" id="A0A0F9T084"/>
<dbReference type="EMBL" id="LAZR01000322">
    <property type="protein sequence ID" value="KKN74620.1"/>
    <property type="molecule type" value="Genomic_DNA"/>
</dbReference>